<evidence type="ECO:0000313" key="3">
    <source>
        <dbReference type="EMBL" id="PDX74014.1"/>
    </source>
</evidence>
<feature type="non-terminal residue" evidence="3">
    <location>
        <position position="205"/>
    </location>
</feature>
<dbReference type="InterPro" id="IPR029058">
    <property type="entry name" value="AB_hydrolase_fold"/>
</dbReference>
<comment type="caution">
    <text evidence="3">The sequence shown here is derived from an EMBL/GenBank/DDBJ whole genome shotgun (WGS) entry which is preliminary data.</text>
</comment>
<keyword evidence="1" id="KW-0472">Membrane</keyword>
<dbReference type="PANTHER" id="PTHR33428">
    <property type="entry name" value="CHLOROPHYLLASE-2, CHLOROPLASTIC"/>
    <property type="match status" value="1"/>
</dbReference>
<keyword evidence="1" id="KW-1133">Transmembrane helix</keyword>
<name>A0A2A7A4F6_9FIRM</name>
<evidence type="ECO:0000313" key="4">
    <source>
        <dbReference type="Proteomes" id="UP000220157"/>
    </source>
</evidence>
<dbReference type="Proteomes" id="UP000220157">
    <property type="component" value="Unassembled WGS sequence"/>
</dbReference>
<sequence>MWKMILRFLKIILIVAVILVITISIILLLLSMQPFVPNNYTQIVKTGGELEAKYLAMGASQVEHMEVSTEEEWGNINVYYPKELTESAKSYPVVVMVNGTGVYSSKYPALFKHLASWGFIVIGNEDPSTCSGSSADTTLAWLLNENDNPDSRFYQKVYEEHIGISGHSQGGVGVFNAINEQPHGSLYTCAVSLSPTQLDLAEALN</sequence>
<keyword evidence="1" id="KW-0812">Transmembrane</keyword>
<dbReference type="Pfam" id="PF12740">
    <property type="entry name" value="PETase"/>
    <property type="match status" value="1"/>
</dbReference>
<feature type="transmembrane region" description="Helical" evidence="1">
    <location>
        <begin position="12"/>
        <end position="32"/>
    </location>
</feature>
<evidence type="ECO:0000256" key="1">
    <source>
        <dbReference type="SAM" id="Phobius"/>
    </source>
</evidence>
<accession>A0A2A7A4F6</accession>
<feature type="domain" description="PET hydrolase/cutinase-like" evidence="2">
    <location>
        <begin position="56"/>
        <end position="183"/>
    </location>
</feature>
<dbReference type="RefSeq" id="WP_420920287.1">
    <property type="nucleotide sequence ID" value="NZ_NMTW01000075.1"/>
</dbReference>
<dbReference type="EMBL" id="NMTW01000075">
    <property type="protein sequence ID" value="PDX74014.1"/>
    <property type="molecule type" value="Genomic_DNA"/>
</dbReference>
<dbReference type="Gene3D" id="3.40.50.1820">
    <property type="entry name" value="alpha/beta hydrolase"/>
    <property type="match status" value="1"/>
</dbReference>
<dbReference type="SUPFAM" id="SSF53474">
    <property type="entry name" value="alpha/beta-Hydrolases"/>
    <property type="match status" value="1"/>
</dbReference>
<reference evidence="3 4" key="1">
    <citation type="journal article" date="2017" name="Front. Microbiol.">
        <title>New Insights into the Diversity of the Genus Faecalibacterium.</title>
        <authorList>
            <person name="Benevides L."/>
            <person name="Burman S."/>
            <person name="Martin R."/>
            <person name="Robert V."/>
            <person name="Thomas M."/>
            <person name="Miquel S."/>
            <person name="Chain F."/>
            <person name="Sokol H."/>
            <person name="Bermudez-Humaran L.G."/>
            <person name="Morrison M."/>
            <person name="Langella P."/>
            <person name="Azevedo V.A."/>
            <person name="Chatel J.M."/>
            <person name="Soares S."/>
        </authorList>
    </citation>
    <scope>NUCLEOTIDE SEQUENCE [LARGE SCALE GENOMIC DNA]</scope>
    <source>
        <strain evidence="3 4">CNCM I 4573</strain>
    </source>
</reference>
<dbReference type="AlphaFoldDB" id="A0A2A7A4F6"/>
<gene>
    <name evidence="3" type="ORF">CGS56_16235</name>
</gene>
<protein>
    <recommendedName>
        <fullName evidence="2">PET hydrolase/cutinase-like domain-containing protein</fullName>
    </recommendedName>
</protein>
<dbReference type="PANTHER" id="PTHR33428:SF14">
    <property type="entry name" value="CARBOXYLESTERASE TYPE B DOMAIN-CONTAINING PROTEIN"/>
    <property type="match status" value="1"/>
</dbReference>
<dbReference type="InterPro" id="IPR041127">
    <property type="entry name" value="PET_hydrolase/cutinase-like"/>
</dbReference>
<proteinExistence type="predicted"/>
<organism evidence="3 4">
    <name type="scientific">Faecalibacterium prausnitzii</name>
    <dbReference type="NCBI Taxonomy" id="853"/>
    <lineage>
        <taxon>Bacteria</taxon>
        <taxon>Bacillati</taxon>
        <taxon>Bacillota</taxon>
        <taxon>Clostridia</taxon>
        <taxon>Eubacteriales</taxon>
        <taxon>Oscillospiraceae</taxon>
        <taxon>Faecalibacterium</taxon>
    </lineage>
</organism>
<evidence type="ECO:0000259" key="2">
    <source>
        <dbReference type="Pfam" id="PF12740"/>
    </source>
</evidence>